<organism evidence="3 4">
    <name type="scientific">Sphingomonas echinoides</name>
    <dbReference type="NCBI Taxonomy" id="59803"/>
    <lineage>
        <taxon>Bacteria</taxon>
        <taxon>Pseudomonadati</taxon>
        <taxon>Pseudomonadota</taxon>
        <taxon>Alphaproteobacteria</taxon>
        <taxon>Sphingomonadales</taxon>
        <taxon>Sphingomonadaceae</taxon>
        <taxon>Sphingomonas</taxon>
    </lineage>
</organism>
<feature type="transmembrane region" description="Helical" evidence="1">
    <location>
        <begin position="229"/>
        <end position="250"/>
    </location>
</feature>
<keyword evidence="3" id="KW-0012">Acyltransferase</keyword>
<sequence length="380" mass="40624">MAASKPHAIIALDLLRFASALLVVAFHYGAAFALAPSAAAAALLHALPVTAPLARASWFGWIGVELFFMISGFVIALSAEGIGIATFLRRRALRLLPAAWICATVTLGVVAVTLPAHDLPLRWLRSVTFWPGDGGWIDPSYWTLPIEICFYLLIATGLGTGGTLAAIEQRARWLGLASVAFWIVVLCTGWTASPLLQYQSAPLLLSRYGCIFALGVTILALLRDHTTRLRLGLLSLFAATALLEIAAHAIERATTLRIAATPLVPMLVFIAGLVVMLASLKLQPLLQRYIGTKIASRVGLMTYPLYLIHQDVGAAAAAALMRGGLPFAPAILLTLVGALAFAYWVASVAEPALRRPLARLFSPRHAPARDRFRNASLPGG</sequence>
<keyword evidence="3" id="KW-0808">Transferase</keyword>
<name>A0ABU4PPA2_9SPHN</name>
<evidence type="ECO:0000259" key="2">
    <source>
        <dbReference type="Pfam" id="PF01757"/>
    </source>
</evidence>
<accession>A0ABU4PPA2</accession>
<dbReference type="PANTHER" id="PTHR23028:SF53">
    <property type="entry name" value="ACYL_TRANSF_3 DOMAIN-CONTAINING PROTEIN"/>
    <property type="match status" value="1"/>
</dbReference>
<feature type="transmembrane region" description="Helical" evidence="1">
    <location>
        <begin position="95"/>
        <end position="116"/>
    </location>
</feature>
<dbReference type="Pfam" id="PF01757">
    <property type="entry name" value="Acyl_transf_3"/>
    <property type="match status" value="1"/>
</dbReference>
<feature type="transmembrane region" description="Helical" evidence="1">
    <location>
        <begin position="21"/>
        <end position="46"/>
    </location>
</feature>
<evidence type="ECO:0000256" key="1">
    <source>
        <dbReference type="SAM" id="Phobius"/>
    </source>
</evidence>
<feature type="transmembrane region" description="Helical" evidence="1">
    <location>
        <begin position="204"/>
        <end position="222"/>
    </location>
</feature>
<comment type="caution">
    <text evidence="3">The sequence shown here is derived from an EMBL/GenBank/DDBJ whole genome shotgun (WGS) entry which is preliminary data.</text>
</comment>
<keyword evidence="1" id="KW-0812">Transmembrane</keyword>
<evidence type="ECO:0000313" key="4">
    <source>
        <dbReference type="Proteomes" id="UP001279660"/>
    </source>
</evidence>
<dbReference type="PANTHER" id="PTHR23028">
    <property type="entry name" value="ACETYLTRANSFERASE"/>
    <property type="match status" value="1"/>
</dbReference>
<dbReference type="InterPro" id="IPR002656">
    <property type="entry name" value="Acyl_transf_3_dom"/>
</dbReference>
<gene>
    <name evidence="3" type="ORF">SIL82_17050</name>
</gene>
<keyword evidence="1" id="KW-0472">Membrane</keyword>
<feature type="transmembrane region" description="Helical" evidence="1">
    <location>
        <begin position="327"/>
        <end position="346"/>
    </location>
</feature>
<protein>
    <submittedName>
        <fullName evidence="3">Acyltransferase family protein</fullName>
    </submittedName>
</protein>
<keyword evidence="4" id="KW-1185">Reference proteome</keyword>
<reference evidence="3 4" key="1">
    <citation type="submission" date="2023-11" db="EMBL/GenBank/DDBJ databases">
        <title>MicrobeMod: A computational toolkit for identifying prokaryotic methylation and restriction-modification with nanopore sequencing.</title>
        <authorList>
            <person name="Crits-Christoph A."/>
            <person name="Kang S.C."/>
            <person name="Lee H."/>
            <person name="Ostrov N."/>
        </authorList>
    </citation>
    <scope>NUCLEOTIDE SEQUENCE [LARGE SCALE GENOMIC DNA]</scope>
    <source>
        <strain evidence="3 4">ATCC 14820</strain>
    </source>
</reference>
<dbReference type="EMBL" id="JAWXXV010000001">
    <property type="protein sequence ID" value="MDX5985966.1"/>
    <property type="molecule type" value="Genomic_DNA"/>
</dbReference>
<feature type="transmembrane region" description="Helical" evidence="1">
    <location>
        <begin position="262"/>
        <end position="282"/>
    </location>
</feature>
<evidence type="ECO:0000313" key="3">
    <source>
        <dbReference type="EMBL" id="MDX5985966.1"/>
    </source>
</evidence>
<feature type="transmembrane region" description="Helical" evidence="1">
    <location>
        <begin position="141"/>
        <end position="166"/>
    </location>
</feature>
<feature type="transmembrane region" description="Helical" evidence="1">
    <location>
        <begin position="66"/>
        <end position="88"/>
    </location>
</feature>
<keyword evidence="1" id="KW-1133">Transmembrane helix</keyword>
<dbReference type="InterPro" id="IPR050879">
    <property type="entry name" value="Acyltransferase_3"/>
</dbReference>
<proteinExistence type="predicted"/>
<feature type="transmembrane region" description="Helical" evidence="1">
    <location>
        <begin position="173"/>
        <end position="192"/>
    </location>
</feature>
<dbReference type="Proteomes" id="UP001279660">
    <property type="component" value="Unassembled WGS sequence"/>
</dbReference>
<dbReference type="RefSeq" id="WP_010407043.1">
    <property type="nucleotide sequence ID" value="NZ_JAWXXV010000001.1"/>
</dbReference>
<dbReference type="GO" id="GO:0016746">
    <property type="term" value="F:acyltransferase activity"/>
    <property type="evidence" value="ECO:0007669"/>
    <property type="project" value="UniProtKB-KW"/>
</dbReference>
<feature type="domain" description="Acyltransferase 3" evidence="2">
    <location>
        <begin position="10"/>
        <end position="345"/>
    </location>
</feature>